<keyword evidence="2" id="KW-0813">Transport</keyword>
<feature type="non-terminal residue" evidence="9">
    <location>
        <position position="1"/>
    </location>
</feature>
<dbReference type="GO" id="GO:0005886">
    <property type="term" value="C:plasma membrane"/>
    <property type="evidence" value="ECO:0007669"/>
    <property type="project" value="UniProtKB-SubCell"/>
</dbReference>
<dbReference type="InterPro" id="IPR037185">
    <property type="entry name" value="EmrE-like"/>
</dbReference>
<feature type="transmembrane region" description="Helical" evidence="7">
    <location>
        <begin position="84"/>
        <end position="102"/>
    </location>
</feature>
<keyword evidence="10" id="KW-1185">Reference proteome</keyword>
<dbReference type="EMBL" id="BRYA01000659">
    <property type="protein sequence ID" value="GMI28228.1"/>
    <property type="molecule type" value="Genomic_DNA"/>
</dbReference>
<proteinExistence type="predicted"/>
<dbReference type="InterPro" id="IPR045324">
    <property type="entry name" value="Small_multidrug_res"/>
</dbReference>
<dbReference type="PANTHER" id="PTHR30561:SF1">
    <property type="entry name" value="MULTIDRUG TRANSPORTER EMRE"/>
    <property type="match status" value="1"/>
</dbReference>
<comment type="caution">
    <text evidence="9">The sequence shown here is derived from an EMBL/GenBank/DDBJ whole genome shotgun (WGS) entry which is preliminary data.</text>
</comment>
<dbReference type="Proteomes" id="UP001165065">
    <property type="component" value="Unassembled WGS sequence"/>
</dbReference>
<feature type="signal peptide" evidence="8">
    <location>
        <begin position="1"/>
        <end position="16"/>
    </location>
</feature>
<dbReference type="PANTHER" id="PTHR30561">
    <property type="entry name" value="SMR FAMILY PROTON-DEPENDENT DRUG EFFLUX TRANSPORTER SUGE"/>
    <property type="match status" value="1"/>
</dbReference>
<evidence type="ECO:0000256" key="4">
    <source>
        <dbReference type="ARBA" id="ARBA00022692"/>
    </source>
</evidence>
<dbReference type="Gene3D" id="1.10.3730.20">
    <property type="match status" value="1"/>
</dbReference>
<feature type="chain" id="PRO_5040944539" description="QacE family quaternary ammonium compound efflux SMR transporter" evidence="8">
    <location>
        <begin position="17"/>
        <end position="126"/>
    </location>
</feature>
<comment type="subcellular location">
    <subcellularLocation>
        <location evidence="1">Cell membrane</location>
        <topology evidence="1">Multi-pass membrane protein</topology>
    </subcellularLocation>
</comment>
<feature type="transmembrane region" description="Helical" evidence="7">
    <location>
        <begin position="32"/>
        <end position="50"/>
    </location>
</feature>
<gene>
    <name evidence="9" type="ORF">TrCOL_g5192</name>
</gene>
<evidence type="ECO:0008006" key="11">
    <source>
        <dbReference type="Google" id="ProtNLM"/>
    </source>
</evidence>
<keyword evidence="3" id="KW-1003">Cell membrane</keyword>
<dbReference type="AlphaFoldDB" id="A0A9W7L4L5"/>
<dbReference type="GO" id="GO:0022857">
    <property type="term" value="F:transmembrane transporter activity"/>
    <property type="evidence" value="ECO:0007669"/>
    <property type="project" value="InterPro"/>
</dbReference>
<sequence>FSWFLLSLAILSEAAGTICMKLSDSFTHFWPSVMIFLCYGISFTLLPICLKRIDLSVTYAVWSGVGTLVTSLAGFCYFGERVTFTKVAAIGVIILGVCMLKFQEGEEEKGAGDSSENMTHTQRTHI</sequence>
<dbReference type="OrthoDB" id="5597517at2759"/>
<keyword evidence="4 7" id="KW-0812">Transmembrane</keyword>
<accession>A0A9W7L4L5</accession>
<feature type="transmembrane region" description="Helical" evidence="7">
    <location>
        <begin position="57"/>
        <end position="78"/>
    </location>
</feature>
<evidence type="ECO:0000256" key="8">
    <source>
        <dbReference type="SAM" id="SignalP"/>
    </source>
</evidence>
<keyword evidence="8" id="KW-0732">Signal</keyword>
<protein>
    <recommendedName>
        <fullName evidence="11">QacE family quaternary ammonium compound efflux SMR transporter</fullName>
    </recommendedName>
</protein>
<evidence type="ECO:0000256" key="6">
    <source>
        <dbReference type="ARBA" id="ARBA00023136"/>
    </source>
</evidence>
<reference evidence="10" key="1">
    <citation type="journal article" date="2023" name="Commun. Biol.">
        <title>Genome analysis of Parmales, the sister group of diatoms, reveals the evolutionary specialization of diatoms from phago-mixotrophs to photoautotrophs.</title>
        <authorList>
            <person name="Ban H."/>
            <person name="Sato S."/>
            <person name="Yoshikawa S."/>
            <person name="Yamada K."/>
            <person name="Nakamura Y."/>
            <person name="Ichinomiya M."/>
            <person name="Sato N."/>
            <person name="Blanc-Mathieu R."/>
            <person name="Endo H."/>
            <person name="Kuwata A."/>
            <person name="Ogata H."/>
        </authorList>
    </citation>
    <scope>NUCLEOTIDE SEQUENCE [LARGE SCALE GENOMIC DNA]</scope>
</reference>
<dbReference type="FunFam" id="1.10.3730.20:FF:000001">
    <property type="entry name" value="Quaternary ammonium compound resistance transporter SugE"/>
    <property type="match status" value="1"/>
</dbReference>
<name>A0A9W7L4L5_9STRA</name>
<dbReference type="InterPro" id="IPR000390">
    <property type="entry name" value="Small_drug/metabolite_transptr"/>
</dbReference>
<keyword evidence="6 7" id="KW-0472">Membrane</keyword>
<dbReference type="Pfam" id="PF00893">
    <property type="entry name" value="Multi_Drug_Res"/>
    <property type="match status" value="1"/>
</dbReference>
<evidence type="ECO:0000256" key="3">
    <source>
        <dbReference type="ARBA" id="ARBA00022475"/>
    </source>
</evidence>
<dbReference type="SUPFAM" id="SSF103481">
    <property type="entry name" value="Multidrug resistance efflux transporter EmrE"/>
    <property type="match status" value="1"/>
</dbReference>
<evidence type="ECO:0000256" key="7">
    <source>
        <dbReference type="SAM" id="Phobius"/>
    </source>
</evidence>
<evidence type="ECO:0000313" key="9">
    <source>
        <dbReference type="EMBL" id="GMI28228.1"/>
    </source>
</evidence>
<keyword evidence="5 7" id="KW-1133">Transmembrane helix</keyword>
<evidence type="ECO:0000313" key="10">
    <source>
        <dbReference type="Proteomes" id="UP001165065"/>
    </source>
</evidence>
<evidence type="ECO:0000256" key="5">
    <source>
        <dbReference type="ARBA" id="ARBA00022989"/>
    </source>
</evidence>
<evidence type="ECO:0000256" key="2">
    <source>
        <dbReference type="ARBA" id="ARBA00022448"/>
    </source>
</evidence>
<organism evidence="9 10">
    <name type="scientific">Triparma columacea</name>
    <dbReference type="NCBI Taxonomy" id="722753"/>
    <lineage>
        <taxon>Eukaryota</taxon>
        <taxon>Sar</taxon>
        <taxon>Stramenopiles</taxon>
        <taxon>Ochrophyta</taxon>
        <taxon>Bolidophyceae</taxon>
        <taxon>Parmales</taxon>
        <taxon>Triparmaceae</taxon>
        <taxon>Triparma</taxon>
    </lineage>
</organism>
<evidence type="ECO:0000256" key="1">
    <source>
        <dbReference type="ARBA" id="ARBA00004651"/>
    </source>
</evidence>